<dbReference type="EMBL" id="BPLQ01001054">
    <property type="protein sequence ID" value="GIX77824.1"/>
    <property type="molecule type" value="Genomic_DNA"/>
</dbReference>
<feature type="region of interest" description="Disordered" evidence="1">
    <location>
        <begin position="66"/>
        <end position="86"/>
    </location>
</feature>
<reference evidence="2 3" key="1">
    <citation type="submission" date="2021-06" db="EMBL/GenBank/DDBJ databases">
        <title>Caerostris darwini draft genome.</title>
        <authorList>
            <person name="Kono N."/>
            <person name="Arakawa K."/>
        </authorList>
    </citation>
    <scope>NUCLEOTIDE SEQUENCE [LARGE SCALE GENOMIC DNA]</scope>
</reference>
<evidence type="ECO:0000256" key="1">
    <source>
        <dbReference type="SAM" id="MobiDB-lite"/>
    </source>
</evidence>
<evidence type="ECO:0000313" key="2">
    <source>
        <dbReference type="EMBL" id="GIX77824.1"/>
    </source>
</evidence>
<protein>
    <submittedName>
        <fullName evidence="2">Uncharacterized protein</fullName>
    </submittedName>
</protein>
<keyword evidence="3" id="KW-1185">Reference proteome</keyword>
<proteinExistence type="predicted"/>
<comment type="caution">
    <text evidence="2">The sequence shown here is derived from an EMBL/GenBank/DDBJ whole genome shotgun (WGS) entry which is preliminary data.</text>
</comment>
<gene>
    <name evidence="2" type="ORF">CDAR_85141</name>
</gene>
<name>A0AAV4N0T6_9ARAC</name>
<organism evidence="2 3">
    <name type="scientific">Caerostris darwini</name>
    <dbReference type="NCBI Taxonomy" id="1538125"/>
    <lineage>
        <taxon>Eukaryota</taxon>
        <taxon>Metazoa</taxon>
        <taxon>Ecdysozoa</taxon>
        <taxon>Arthropoda</taxon>
        <taxon>Chelicerata</taxon>
        <taxon>Arachnida</taxon>
        <taxon>Araneae</taxon>
        <taxon>Araneomorphae</taxon>
        <taxon>Entelegynae</taxon>
        <taxon>Araneoidea</taxon>
        <taxon>Araneidae</taxon>
        <taxon>Caerostris</taxon>
    </lineage>
</organism>
<dbReference type="AlphaFoldDB" id="A0AAV4N0T6"/>
<dbReference type="Proteomes" id="UP001054837">
    <property type="component" value="Unassembled WGS sequence"/>
</dbReference>
<sequence>MTLFDLLSGFTRPQRVGWRSECRMRWRFNYSFPTLVPPFPFYRINLSQSRKEAFNQSMPESSLVYRPQYLSPPSRSEVKRGQEGLL</sequence>
<accession>A0AAV4N0T6</accession>
<evidence type="ECO:0000313" key="3">
    <source>
        <dbReference type="Proteomes" id="UP001054837"/>
    </source>
</evidence>
<feature type="compositionally biased region" description="Basic and acidic residues" evidence="1">
    <location>
        <begin position="76"/>
        <end position="86"/>
    </location>
</feature>